<dbReference type="InterPro" id="IPR013783">
    <property type="entry name" value="Ig-like_fold"/>
</dbReference>
<dbReference type="EMBL" id="SELW01000170">
    <property type="protein sequence ID" value="TID30184.1"/>
    <property type="molecule type" value="Genomic_DNA"/>
</dbReference>
<keyword evidence="3" id="KW-0732">Signal</keyword>
<keyword evidence="6" id="KW-1185">Reference proteome</keyword>
<evidence type="ECO:0000259" key="4">
    <source>
        <dbReference type="PROSITE" id="PS50853"/>
    </source>
</evidence>
<accession>A0A4T0X5U2</accession>
<dbReference type="CDD" id="cd00063">
    <property type="entry name" value="FN3"/>
    <property type="match status" value="1"/>
</dbReference>
<feature type="chain" id="PRO_5020985303" description="Fibronectin type-III domain-containing protein" evidence="3">
    <location>
        <begin position="25"/>
        <end position="890"/>
    </location>
</feature>
<dbReference type="Pfam" id="PF00041">
    <property type="entry name" value="fn3"/>
    <property type="match status" value="1"/>
</dbReference>
<name>A0A4T0X5U2_9ASCO</name>
<evidence type="ECO:0000313" key="5">
    <source>
        <dbReference type="EMBL" id="TID30184.1"/>
    </source>
</evidence>
<evidence type="ECO:0000256" key="2">
    <source>
        <dbReference type="SAM" id="MobiDB-lite"/>
    </source>
</evidence>
<feature type="compositionally biased region" description="Basic and acidic residues" evidence="2">
    <location>
        <begin position="801"/>
        <end position="818"/>
    </location>
</feature>
<keyword evidence="1" id="KW-0175">Coiled coil</keyword>
<evidence type="ECO:0000256" key="3">
    <source>
        <dbReference type="SAM" id="SignalP"/>
    </source>
</evidence>
<organism evidence="5 6">
    <name type="scientific">Pichia inconspicua</name>
    <dbReference type="NCBI Taxonomy" id="52247"/>
    <lineage>
        <taxon>Eukaryota</taxon>
        <taxon>Fungi</taxon>
        <taxon>Dikarya</taxon>
        <taxon>Ascomycota</taxon>
        <taxon>Saccharomycotina</taxon>
        <taxon>Pichiomycetes</taxon>
        <taxon>Pichiales</taxon>
        <taxon>Pichiaceae</taxon>
        <taxon>Pichia</taxon>
    </lineage>
</organism>
<feature type="region of interest" description="Disordered" evidence="2">
    <location>
        <begin position="729"/>
        <end position="874"/>
    </location>
</feature>
<feature type="domain" description="Fibronectin type-III" evidence="4">
    <location>
        <begin position="39"/>
        <end position="139"/>
    </location>
</feature>
<comment type="caution">
    <text evidence="5">The sequence shown here is derived from an EMBL/GenBank/DDBJ whole genome shotgun (WGS) entry which is preliminary data.</text>
</comment>
<dbReference type="STRING" id="52247.A0A4T0X5U2"/>
<sequence>MLVLFLLACCGVLWLVHRCSLLLSLPLELSVKALNIPIPKIPLISIDKVSNDSICIHWSTETENDSDSDRKKSKFLKPSIAYYQLYVNGLEACKLNGSKNKCILKDLKPNSNYQIDLVAFNQTGFRSKSSPVFVKTCAKEFDPEIKNLDEVVALLMNKHDHQTMTKNYNTPRITNEKPELTQLATELSTNNGNKLSSLTSANPHLMEDPNDLKYLLESVLFVINENMKSYKAAELDYQEEKASLLTTKQAAQERKNFEDANRSNLRSEIKFLEDQKVKSKTGVDSLNKKINEMSKKIDTFNAKIKEWSLEMERMRKTEKLLIDEEPKLIQKLKDDINTLNKEIFSQQSEIHEAEDDLRNEISKRKSLESQKVKITELFKNLINNIDDNTGLIKPDGMQYLNELFELKPEWKDELNDQFVIIDEKAEQDYKQLQQNEWLKFHEMKTKLDSQRLELLKSKDELSTTATTTTNVNGFFYNSLQTASTSSLVPTEYNNPTKLSQFSSNSLRNLMRPSITPNGSFNNNMDTNLWTTPADPIDHSQNSVNMLLPQNLINGDEGLFDSQSLNQFSPSITGMIPSSLSPSSGIPTMNSNMSNGLNAFTTSPNLQPIANFDLYPTTSGQQQSNYLNTTPQHSRITSLSGVLAANPNVGSSTNLIQPQMLSSPNTSDNMLLDPTQSPFNNFQHRSTRSNGSEFDPMSLLFAESNQHYGTVFAKDDNNDINRVRSSSFGSSIWSNGNNPNSQTTNWGASNGFSFLNQPLTMTSTTEEPTERTSHHERSPSFLKSMIGKIGSSPTKTISNKTMDNHISDDHTDISSDHASKSARSGSSGSGNPSTAKSSRFFKLGGGRKNSVVSNSQNSTNSAPFVDSDEQSSNSGFNISRKLSFAAFKSNK</sequence>
<dbReference type="PROSITE" id="PS50853">
    <property type="entry name" value="FN3"/>
    <property type="match status" value="1"/>
</dbReference>
<feature type="compositionally biased region" description="Low complexity" evidence="2">
    <location>
        <begin position="820"/>
        <end position="834"/>
    </location>
</feature>
<dbReference type="SUPFAM" id="SSF49265">
    <property type="entry name" value="Fibronectin type III"/>
    <property type="match status" value="1"/>
</dbReference>
<dbReference type="AlphaFoldDB" id="A0A4T0X5U2"/>
<dbReference type="Proteomes" id="UP000307173">
    <property type="component" value="Unassembled WGS sequence"/>
</dbReference>
<dbReference type="InterPro" id="IPR036116">
    <property type="entry name" value="FN3_sf"/>
</dbReference>
<feature type="compositionally biased region" description="Polar residues" evidence="2">
    <location>
        <begin position="790"/>
        <end position="800"/>
    </location>
</feature>
<protein>
    <recommendedName>
        <fullName evidence="4">Fibronectin type-III domain-containing protein</fullName>
    </recommendedName>
</protein>
<feature type="signal peptide" evidence="3">
    <location>
        <begin position="1"/>
        <end position="24"/>
    </location>
</feature>
<feature type="compositionally biased region" description="Low complexity" evidence="2">
    <location>
        <begin position="848"/>
        <end position="860"/>
    </location>
</feature>
<evidence type="ECO:0000256" key="1">
    <source>
        <dbReference type="SAM" id="Coils"/>
    </source>
</evidence>
<evidence type="ECO:0000313" key="6">
    <source>
        <dbReference type="Proteomes" id="UP000307173"/>
    </source>
</evidence>
<dbReference type="OrthoDB" id="5572782at2759"/>
<gene>
    <name evidence="5" type="ORF">CANINC_001191</name>
</gene>
<dbReference type="Gene3D" id="2.60.40.10">
    <property type="entry name" value="Immunoglobulins"/>
    <property type="match status" value="1"/>
</dbReference>
<feature type="compositionally biased region" description="Polar residues" evidence="2">
    <location>
        <begin position="738"/>
        <end position="758"/>
    </location>
</feature>
<feature type="coiled-coil region" evidence="1">
    <location>
        <begin position="248"/>
        <end position="370"/>
    </location>
</feature>
<reference evidence="5 6" key="1">
    <citation type="journal article" date="2019" name="Front. Genet.">
        <title>Whole-Genome Sequencing of the Opportunistic Yeast Pathogen Candida inconspicua Uncovers Its Hybrid Origin.</title>
        <authorList>
            <person name="Mixao V."/>
            <person name="Hansen A.P."/>
            <person name="Saus E."/>
            <person name="Boekhout T."/>
            <person name="Lass-Florl C."/>
            <person name="Gabaldon T."/>
        </authorList>
    </citation>
    <scope>NUCLEOTIDE SEQUENCE [LARGE SCALE GENOMIC DNA]</scope>
    <source>
        <strain evidence="5 6">CBS 180</strain>
    </source>
</reference>
<proteinExistence type="predicted"/>
<feature type="compositionally biased region" description="Basic and acidic residues" evidence="2">
    <location>
        <begin position="767"/>
        <end position="777"/>
    </location>
</feature>
<dbReference type="InterPro" id="IPR003961">
    <property type="entry name" value="FN3_dom"/>
</dbReference>